<evidence type="ECO:0000313" key="1">
    <source>
        <dbReference type="EMBL" id="JAE27738.1"/>
    </source>
</evidence>
<protein>
    <submittedName>
        <fullName evidence="1">Uncharacterized protein</fullName>
    </submittedName>
</protein>
<organism evidence="1">
    <name type="scientific">Arundo donax</name>
    <name type="common">Giant reed</name>
    <name type="synonym">Donax arundinaceus</name>
    <dbReference type="NCBI Taxonomy" id="35708"/>
    <lineage>
        <taxon>Eukaryota</taxon>
        <taxon>Viridiplantae</taxon>
        <taxon>Streptophyta</taxon>
        <taxon>Embryophyta</taxon>
        <taxon>Tracheophyta</taxon>
        <taxon>Spermatophyta</taxon>
        <taxon>Magnoliopsida</taxon>
        <taxon>Liliopsida</taxon>
        <taxon>Poales</taxon>
        <taxon>Poaceae</taxon>
        <taxon>PACMAD clade</taxon>
        <taxon>Arundinoideae</taxon>
        <taxon>Arundineae</taxon>
        <taxon>Arundo</taxon>
    </lineage>
</organism>
<proteinExistence type="predicted"/>
<reference evidence="1" key="1">
    <citation type="submission" date="2014-09" db="EMBL/GenBank/DDBJ databases">
        <authorList>
            <person name="Magalhaes I.L.F."/>
            <person name="Oliveira U."/>
            <person name="Santos F.R."/>
            <person name="Vidigal T.H.D.A."/>
            <person name="Brescovit A.D."/>
            <person name="Santos A.J."/>
        </authorList>
    </citation>
    <scope>NUCLEOTIDE SEQUENCE</scope>
    <source>
        <tissue evidence="1">Shoot tissue taken approximately 20 cm above the soil surface</tissue>
    </source>
</reference>
<accession>A0A0A9H4B9</accession>
<dbReference type="AlphaFoldDB" id="A0A0A9H4B9"/>
<sequence>MRRLRWIKAILHHLHAPSDLLDRQSRDVEERLNGHSNRGEAAWHDVEELLHDLLLVDWFTERIQRGDDVGEVRHKVIDGFAVVGGYGLALLPQLLRLGLADAVDTDAHH</sequence>
<reference evidence="1" key="2">
    <citation type="journal article" date="2015" name="Data Brief">
        <title>Shoot transcriptome of the giant reed, Arundo donax.</title>
        <authorList>
            <person name="Barrero R.A."/>
            <person name="Guerrero F.D."/>
            <person name="Moolhuijzen P."/>
            <person name="Goolsby J.A."/>
            <person name="Tidwell J."/>
            <person name="Bellgard S.E."/>
            <person name="Bellgard M.I."/>
        </authorList>
    </citation>
    <scope>NUCLEOTIDE SEQUENCE</scope>
    <source>
        <tissue evidence="1">Shoot tissue taken approximately 20 cm above the soil surface</tissue>
    </source>
</reference>
<dbReference type="EMBL" id="GBRH01170158">
    <property type="protein sequence ID" value="JAE27738.1"/>
    <property type="molecule type" value="Transcribed_RNA"/>
</dbReference>
<name>A0A0A9H4B9_ARUDO</name>